<comment type="subunit">
    <text evidence="14">Heterodimer of AddA and AddB.</text>
</comment>
<dbReference type="AlphaFoldDB" id="A0A6M0H4L3"/>
<evidence type="ECO:0000256" key="11">
    <source>
        <dbReference type="ARBA" id="ARBA00023014"/>
    </source>
</evidence>
<keyword evidence="13 14" id="KW-0234">DNA repair</keyword>
<dbReference type="GO" id="GO:0004386">
    <property type="term" value="F:helicase activity"/>
    <property type="evidence" value="ECO:0007669"/>
    <property type="project" value="UniProtKB-KW"/>
</dbReference>
<dbReference type="GO" id="GO:0008409">
    <property type="term" value="F:5'-3' exonuclease activity"/>
    <property type="evidence" value="ECO:0007669"/>
    <property type="project" value="UniProtKB-UniRule"/>
</dbReference>
<evidence type="ECO:0000259" key="15">
    <source>
        <dbReference type="Pfam" id="PF12705"/>
    </source>
</evidence>
<keyword evidence="11 14" id="KW-0411">Iron-sulfur</keyword>
<dbReference type="GO" id="GO:0046872">
    <property type="term" value="F:metal ion binding"/>
    <property type="evidence" value="ECO:0007669"/>
    <property type="project" value="UniProtKB-KW"/>
</dbReference>
<keyword evidence="1 14" id="KW-0004">4Fe-4S</keyword>
<keyword evidence="10 14" id="KW-0408">Iron</keyword>
<dbReference type="InterPro" id="IPR011604">
    <property type="entry name" value="PDDEXK-like_dom_sf"/>
</dbReference>
<comment type="miscellaneous">
    <text evidence="14">Despite having conserved helicase domains, this subunit does not have helicase activity.</text>
</comment>
<evidence type="ECO:0000256" key="5">
    <source>
        <dbReference type="ARBA" id="ARBA00022763"/>
    </source>
</evidence>
<proteinExistence type="inferred from homology"/>
<feature type="binding site" evidence="14">
    <location>
        <position position="1101"/>
    </location>
    <ligand>
        <name>[4Fe-4S] cluster</name>
        <dbReference type="ChEBI" id="CHEBI:49883"/>
    </ligand>
</feature>
<dbReference type="InterPro" id="IPR027417">
    <property type="entry name" value="P-loop_NTPase"/>
</dbReference>
<organism evidence="17 18">
    <name type="scientific">Clostridium senegalense</name>
    <dbReference type="NCBI Taxonomy" id="1465809"/>
    <lineage>
        <taxon>Bacteria</taxon>
        <taxon>Bacillati</taxon>
        <taxon>Bacillota</taxon>
        <taxon>Clostridia</taxon>
        <taxon>Eubacteriales</taxon>
        <taxon>Clostridiaceae</taxon>
        <taxon>Clostridium</taxon>
    </lineage>
</organism>
<protein>
    <recommendedName>
        <fullName evidence="14">ATP-dependent helicase/deoxyribonuclease subunit B</fullName>
        <ecNumber evidence="14">3.1.-.-</ecNumber>
    </recommendedName>
    <alternativeName>
        <fullName evidence="14">ATP-dependent helicase/nuclease subunit AddB</fullName>
    </alternativeName>
</protein>
<evidence type="ECO:0000256" key="9">
    <source>
        <dbReference type="ARBA" id="ARBA00022840"/>
    </source>
</evidence>
<dbReference type="RefSeq" id="WP_199869603.1">
    <property type="nucleotide sequence ID" value="NZ_JAAGPU010000009.1"/>
</dbReference>
<keyword evidence="3 14" id="KW-0479">Metal-binding</keyword>
<gene>
    <name evidence="14 17" type="primary">addB</name>
    <name evidence="17" type="ORF">G3M99_06635</name>
</gene>
<evidence type="ECO:0000256" key="6">
    <source>
        <dbReference type="ARBA" id="ARBA00022801"/>
    </source>
</evidence>
<name>A0A6M0H4L3_9CLOT</name>
<dbReference type="Pfam" id="PF12705">
    <property type="entry name" value="PDDEXK_1"/>
    <property type="match status" value="1"/>
</dbReference>
<evidence type="ECO:0000259" key="16">
    <source>
        <dbReference type="Pfam" id="PF21445"/>
    </source>
</evidence>
<dbReference type="Proteomes" id="UP000481872">
    <property type="component" value="Unassembled WGS sequence"/>
</dbReference>
<keyword evidence="2 14" id="KW-0540">Nuclease</keyword>
<dbReference type="Gene3D" id="6.10.140.1030">
    <property type="match status" value="1"/>
</dbReference>
<dbReference type="GO" id="GO:0000724">
    <property type="term" value="P:double-strand break repair via homologous recombination"/>
    <property type="evidence" value="ECO:0007669"/>
    <property type="project" value="UniProtKB-UniRule"/>
</dbReference>
<dbReference type="PANTHER" id="PTHR30591">
    <property type="entry name" value="RECBCD ENZYME SUBUNIT RECC"/>
    <property type="match status" value="1"/>
</dbReference>
<dbReference type="Gene3D" id="3.90.320.10">
    <property type="match status" value="1"/>
</dbReference>
<feature type="domain" description="PD-(D/E)XK endonuclease-like" evidence="15">
    <location>
        <begin position="766"/>
        <end position="1108"/>
    </location>
</feature>
<keyword evidence="9 14" id="KW-0067">ATP-binding</keyword>
<dbReference type="GO" id="GO:0003690">
    <property type="term" value="F:double-stranded DNA binding"/>
    <property type="evidence" value="ECO:0007669"/>
    <property type="project" value="UniProtKB-UniRule"/>
</dbReference>
<dbReference type="GO" id="GO:0005524">
    <property type="term" value="F:ATP binding"/>
    <property type="evidence" value="ECO:0007669"/>
    <property type="project" value="UniProtKB-UniRule"/>
</dbReference>
<keyword evidence="8 14" id="KW-0269">Exonuclease</keyword>
<keyword evidence="5 14" id="KW-0227">DNA damage</keyword>
<feature type="domain" description="ATP-dependent helicase/deoxyribonuclease subunit B N-terminal" evidence="16">
    <location>
        <begin position="5"/>
        <end position="298"/>
    </location>
</feature>
<dbReference type="HAMAP" id="MF_01452">
    <property type="entry name" value="AddB_type1"/>
    <property type="match status" value="1"/>
</dbReference>
<feature type="binding site" evidence="14">
    <location>
        <position position="1107"/>
    </location>
    <ligand>
        <name>[4Fe-4S] cluster</name>
        <dbReference type="ChEBI" id="CHEBI:49883"/>
    </ligand>
</feature>
<dbReference type="EMBL" id="JAAGPU010000009">
    <property type="protein sequence ID" value="NEU04542.1"/>
    <property type="molecule type" value="Genomic_DNA"/>
</dbReference>
<keyword evidence="7 14" id="KW-0347">Helicase</keyword>
<dbReference type="GO" id="GO:0051539">
    <property type="term" value="F:4 iron, 4 sulfur cluster binding"/>
    <property type="evidence" value="ECO:0007669"/>
    <property type="project" value="UniProtKB-KW"/>
</dbReference>
<keyword evidence="12 14" id="KW-0238">DNA-binding</keyword>
<feature type="binding site" evidence="14">
    <location>
        <position position="1098"/>
    </location>
    <ligand>
        <name>[4Fe-4S] cluster</name>
        <dbReference type="ChEBI" id="CHEBI:49883"/>
    </ligand>
</feature>
<evidence type="ECO:0000256" key="12">
    <source>
        <dbReference type="ARBA" id="ARBA00023125"/>
    </source>
</evidence>
<evidence type="ECO:0000256" key="4">
    <source>
        <dbReference type="ARBA" id="ARBA00022741"/>
    </source>
</evidence>
<accession>A0A6M0H4L3</accession>
<dbReference type="EC" id="3.1.-.-" evidence="14"/>
<keyword evidence="6 14" id="KW-0378">Hydrolase</keyword>
<evidence type="ECO:0000256" key="13">
    <source>
        <dbReference type="ARBA" id="ARBA00023204"/>
    </source>
</evidence>
<dbReference type="Gene3D" id="3.40.50.300">
    <property type="entry name" value="P-loop containing nucleotide triphosphate hydrolases"/>
    <property type="match status" value="3"/>
</dbReference>
<feature type="binding site" evidence="14">
    <location>
        <position position="777"/>
    </location>
    <ligand>
        <name>[4Fe-4S] cluster</name>
        <dbReference type="ChEBI" id="CHEBI:49883"/>
    </ligand>
</feature>
<dbReference type="InterPro" id="IPR049035">
    <property type="entry name" value="ADDB_N"/>
</dbReference>
<keyword evidence="18" id="KW-1185">Reference proteome</keyword>
<comment type="similarity">
    <text evidence="14">Belongs to the helicase family. AddB/RexB type 1 subfamily.</text>
</comment>
<dbReference type="Pfam" id="PF21445">
    <property type="entry name" value="ADDB_N"/>
    <property type="match status" value="1"/>
</dbReference>
<evidence type="ECO:0000256" key="3">
    <source>
        <dbReference type="ARBA" id="ARBA00022723"/>
    </source>
</evidence>
<comment type="cofactor">
    <cofactor evidence="14">
        <name>[4Fe-4S] cluster</name>
        <dbReference type="ChEBI" id="CHEBI:49883"/>
    </cofactor>
    <text evidence="14">Binds 1 [4Fe-4S] cluster.</text>
</comment>
<comment type="function">
    <text evidence="14">The heterodimer acts as both an ATP-dependent DNA helicase and an ATP-dependent, dual-direction single-stranded exonuclease. Recognizes the chi site generating a DNA molecule suitable for the initiation of homologous recombination. The AddB subunit has 5' -&gt; 3' nuclease activity but not helicase activity.</text>
</comment>
<comment type="cofactor">
    <cofactor evidence="14">
        <name>Mg(2+)</name>
        <dbReference type="ChEBI" id="CHEBI:18420"/>
    </cofactor>
</comment>
<comment type="caution">
    <text evidence="17">The sequence shown here is derived from an EMBL/GenBank/DDBJ whole genome shotgun (WGS) entry which is preliminary data.</text>
</comment>
<evidence type="ECO:0000256" key="1">
    <source>
        <dbReference type="ARBA" id="ARBA00022485"/>
    </source>
</evidence>
<dbReference type="PANTHER" id="PTHR30591:SF1">
    <property type="entry name" value="RECBCD ENZYME SUBUNIT RECC"/>
    <property type="match status" value="1"/>
</dbReference>
<evidence type="ECO:0000256" key="14">
    <source>
        <dbReference type="HAMAP-Rule" id="MF_01452"/>
    </source>
</evidence>
<dbReference type="InterPro" id="IPR038726">
    <property type="entry name" value="PDDEXK_AddAB-type"/>
</dbReference>
<keyword evidence="4 14" id="KW-0547">Nucleotide-binding</keyword>
<evidence type="ECO:0000256" key="10">
    <source>
        <dbReference type="ARBA" id="ARBA00023004"/>
    </source>
</evidence>
<dbReference type="SUPFAM" id="SSF52540">
    <property type="entry name" value="P-loop containing nucleoside triphosphate hydrolases"/>
    <property type="match status" value="1"/>
</dbReference>
<dbReference type="InterPro" id="IPR014140">
    <property type="entry name" value="DNA_helicase_suAddB"/>
</dbReference>
<evidence type="ECO:0000313" key="18">
    <source>
        <dbReference type="Proteomes" id="UP000481872"/>
    </source>
</evidence>
<evidence type="ECO:0000256" key="7">
    <source>
        <dbReference type="ARBA" id="ARBA00022806"/>
    </source>
</evidence>
<sequence>MTLRFIFGGSGSGKSYRCIEEITNKKKKGEINPLILLIPEQLSFKSEKMLLERLSCLGVNNVYSFGFKRLAHTIFNEVGGITHKNLSNTGKAIIVDKILQESKDELKVFSLSAKQSGFVDNIISMINEFKTYNVTVENINEMKNVIDESSLLSDKIFDTSLIYEKYNSALGKDTFDPADTLDFLNEKILKSKFLSGAEIWIDEFYGFTPQQYNIIEKLFKICKRVNITLPYTGSNILKKEEEFDITDAFYPVFYTENKILKIAAENNISYEKPIILKGNPKNENNYRFMNSDELSYIEKNYFNIATKPYAKEINDIKIFKGLNTYSEIQYVAKEILRLCREKNYRFKDIAVIARNLDSYEDIIKAIFSEYKIPYFLDMKKDVESNPIVIMVKSALEIILKNFSYESVFRYLKSGFVDIDMEDVDVLENYVIAYGIKGEKKYLDEYYWKEEKPKNIKDKFLGPILNLKKSLKKENKIASMCKALFVFLEELNLGHKISTKIEELKEKEQLNDAREYSSIWNLLMEILDELVKVLGEEKITVKQFVSLFNMAISYHEIGIIPPALDQVTIGDIQRIRAQDIKALYIVGVNDGVFPKAKIEDGIFNDLDKKVFQTNGMKLSSDTQTLMFEEQFLIYTALTLPSEKLTLSYPVADFEGKALRQSIIISRIKGILKEVKEESDIVKDMNMDELDDVNSHIPTFNNLIMQIRHYIETEEISPIWGEVYKYFIENEDYSEKAETIFKGFSYKNVIDAISNEKAKELYDGGNYFTVSKIEKYARCPFAYFIQYGLKAKERKVYGFSAPDLGSFMHNVLDSFSKDMRKEGLKWQDIDIEYCERKVESIVNIIMSEDRSFILNSSFRYKYISERLKRVLVRAVITIMNQINLGEFEPEGYEIGFGTANSEYPPIEIELSNGEVVKLIGRIDRIDKLISGNQVYYRIIDYKSGSKKFRLSDVYYGLQVQLLTYLDAILNRKLNIGEKSNPAGVLYFKIDDPIISVDENMSDEEIESSILKELKMKGLLIRDVEVLREMDEGLENGNKSSIIPVGLKKDGEFTSDSSVISYDGFNVLRKHVRKELINFCEDMLSGDISINPCKVEDDDPCEYCELSAICQFDLSFEENKYRNIKGKKDKEILKILECGEEVNE</sequence>
<evidence type="ECO:0000256" key="2">
    <source>
        <dbReference type="ARBA" id="ARBA00022722"/>
    </source>
</evidence>
<evidence type="ECO:0000313" key="17">
    <source>
        <dbReference type="EMBL" id="NEU04542.1"/>
    </source>
</evidence>
<evidence type="ECO:0000256" key="8">
    <source>
        <dbReference type="ARBA" id="ARBA00022839"/>
    </source>
</evidence>
<reference evidence="17 18" key="1">
    <citation type="submission" date="2020-02" db="EMBL/GenBank/DDBJ databases">
        <title>Genome assembly of a novel Clostridium senegalense strain.</title>
        <authorList>
            <person name="Gupta T.B."/>
            <person name="Jauregui R."/>
            <person name="Maclean P."/>
            <person name="Nawarathana A."/>
            <person name="Brightwell G."/>
        </authorList>
    </citation>
    <scope>NUCLEOTIDE SEQUENCE [LARGE SCALE GENOMIC DNA]</scope>
    <source>
        <strain evidence="17 18">AGRFS4</strain>
    </source>
</reference>
<dbReference type="NCBIfam" id="TIGR02773">
    <property type="entry name" value="addB_Gpos"/>
    <property type="match status" value="1"/>
</dbReference>